<evidence type="ECO:0000313" key="3">
    <source>
        <dbReference type="Proteomes" id="UP000070720"/>
    </source>
</evidence>
<sequence>MEDLLNFARLVGQACRNADLNSMRGYIGLCARYLAKAVHMERFKGEDIGKDGQRQNKS</sequence>
<organism evidence="1 3">
    <name type="scientific">Gibberella zeae (strain ATCC MYA-4620 / CBS 123657 / FGSC 9075 / NRRL 31084 / PH-1)</name>
    <name type="common">Wheat head blight fungus</name>
    <name type="synonym">Fusarium graminearum</name>
    <dbReference type="NCBI Taxonomy" id="229533"/>
    <lineage>
        <taxon>Eukaryota</taxon>
        <taxon>Fungi</taxon>
        <taxon>Dikarya</taxon>
        <taxon>Ascomycota</taxon>
        <taxon>Pezizomycotina</taxon>
        <taxon>Sordariomycetes</taxon>
        <taxon>Hypocreomycetidae</taxon>
        <taxon>Hypocreales</taxon>
        <taxon>Nectriaceae</taxon>
        <taxon>Fusarium</taxon>
    </lineage>
</organism>
<reference evidence="1 3" key="3">
    <citation type="journal article" date="2015" name="BMC Genomics">
        <title>The completed genome sequence of the pathogenic ascomycete fungus Fusarium graminearum.</title>
        <authorList>
            <person name="King R."/>
            <person name="Urban M."/>
            <person name="Hammond-Kosack M.C."/>
            <person name="Hassani-Pak K."/>
            <person name="Hammond-Kosack K.E."/>
        </authorList>
    </citation>
    <scope>NUCLEOTIDE SEQUENCE [LARGE SCALE GENOMIC DNA]</scope>
    <source>
        <strain evidence="3">ATCC MYA-4620 / CBS 123657 / FGSC 9075 / NRRL 31084 / PH-1</strain>
        <strain evidence="1">PH-1</strain>
    </source>
</reference>
<accession>A0A098DXK7</accession>
<protein>
    <submittedName>
        <fullName evidence="1">Chromosome 3, complete genome</fullName>
    </submittedName>
</protein>
<dbReference type="AlphaFoldDB" id="A0A098DXK7"/>
<dbReference type="EMBL" id="HG970334">
    <property type="protein sequence ID" value="CEF86601.1"/>
    <property type="molecule type" value="Genomic_DNA"/>
</dbReference>
<proteinExistence type="predicted"/>
<reference evidence="2 3" key="1">
    <citation type="journal article" date="2007" name="Science">
        <title>The Fusarium graminearum genome reveals a link between localized polymorphism and pathogen specialization.</title>
        <authorList>
            <person name="Cuomo C.A."/>
            <person name="Gueldener U."/>
            <person name="Xu J.-R."/>
            <person name="Trail F."/>
            <person name="Turgeon B.G."/>
            <person name="Di Pietro A."/>
            <person name="Walton J.D."/>
            <person name="Ma L.-J."/>
            <person name="Baker S.E."/>
            <person name="Rep M."/>
            <person name="Adam G."/>
            <person name="Antoniw J."/>
            <person name="Baldwin T."/>
            <person name="Calvo S.E."/>
            <person name="Chang Y.-L."/>
            <person name="DeCaprio D."/>
            <person name="Gale L.R."/>
            <person name="Gnerre S."/>
            <person name="Goswami R.S."/>
            <person name="Hammond-Kosack K."/>
            <person name="Harris L.J."/>
            <person name="Hilburn K."/>
            <person name="Kennell J.C."/>
            <person name="Kroken S."/>
            <person name="Magnuson J.K."/>
            <person name="Mannhaupt G."/>
            <person name="Mauceli E.W."/>
            <person name="Mewes H.-W."/>
            <person name="Mitterbauer R."/>
            <person name="Muehlbauer G."/>
            <person name="Muensterkoetter M."/>
            <person name="Nelson D."/>
            <person name="O'Donnell K."/>
            <person name="Ouellet T."/>
            <person name="Qi W."/>
            <person name="Quesneville H."/>
            <person name="Roncero M.I.G."/>
            <person name="Seong K.-Y."/>
            <person name="Tetko I.V."/>
            <person name="Urban M."/>
            <person name="Waalwijk C."/>
            <person name="Ward T.J."/>
            <person name="Yao J."/>
            <person name="Birren B.W."/>
            <person name="Kistler H.C."/>
        </authorList>
    </citation>
    <scope>NUCLEOTIDE SEQUENCE [LARGE SCALE GENOMIC DNA]</scope>
    <source>
        <strain evidence="3">ATCC MYA-4620 / CBS 123657 / FGSC 9075 / NRRL 31084 / PH-1</strain>
        <strain evidence="2">PH-1 / ATCC MYA-4620 / FGSC 9075 / NRRL 31084</strain>
    </source>
</reference>
<evidence type="ECO:0000313" key="1">
    <source>
        <dbReference type="EMBL" id="CEF86601.1"/>
    </source>
</evidence>
<accession>A0A0E0SJI8</accession>
<reference evidence="2 3" key="2">
    <citation type="journal article" date="2010" name="Nature">
        <title>Comparative genomics reveals mobile pathogenicity chromosomes in Fusarium.</title>
        <authorList>
            <person name="Ma L.J."/>
            <person name="van der Does H.C."/>
            <person name="Borkovich K.A."/>
            <person name="Coleman J.J."/>
            <person name="Daboussi M.J."/>
            <person name="Di Pietro A."/>
            <person name="Dufresne M."/>
            <person name="Freitag M."/>
            <person name="Grabherr M."/>
            <person name="Henrissat B."/>
            <person name="Houterman P.M."/>
            <person name="Kang S."/>
            <person name="Shim W.B."/>
            <person name="Woloshuk C."/>
            <person name="Xie X."/>
            <person name="Xu J.R."/>
            <person name="Antoniw J."/>
            <person name="Baker S.E."/>
            <person name="Bluhm B.H."/>
            <person name="Breakspear A."/>
            <person name="Brown D.W."/>
            <person name="Butchko R.A."/>
            <person name="Chapman S."/>
            <person name="Coulson R."/>
            <person name="Coutinho P.M."/>
            <person name="Danchin E.G."/>
            <person name="Diener A."/>
            <person name="Gale L.R."/>
            <person name="Gardiner D.M."/>
            <person name="Goff S."/>
            <person name="Hammond-Kosack K.E."/>
            <person name="Hilburn K."/>
            <person name="Hua-Van A."/>
            <person name="Jonkers W."/>
            <person name="Kazan K."/>
            <person name="Kodira C.D."/>
            <person name="Koehrsen M."/>
            <person name="Kumar L."/>
            <person name="Lee Y.H."/>
            <person name="Li L."/>
            <person name="Manners J.M."/>
            <person name="Miranda-Saavedra D."/>
            <person name="Mukherjee M."/>
            <person name="Park G."/>
            <person name="Park J."/>
            <person name="Park S.Y."/>
            <person name="Proctor R.H."/>
            <person name="Regev A."/>
            <person name="Ruiz-Roldan M.C."/>
            <person name="Sain D."/>
            <person name="Sakthikumar S."/>
            <person name="Sykes S."/>
            <person name="Schwartz D.C."/>
            <person name="Turgeon B.G."/>
            <person name="Wapinski I."/>
            <person name="Yoder O."/>
            <person name="Young S."/>
            <person name="Zeng Q."/>
            <person name="Zhou S."/>
            <person name="Galagan J."/>
            <person name="Cuomo C.A."/>
            <person name="Kistler H.C."/>
            <person name="Rep M."/>
        </authorList>
    </citation>
    <scope>GENOME REANNOTATION</scope>
    <source>
        <strain evidence="3">ATCC MYA-4620 / CBS 123657 / FGSC 9075 / NRRL 31084 / PH-1</strain>
        <strain evidence="2">PH-1 / ATCC MYA-4620 / FGSC 9075 / NRRL 31084</strain>
    </source>
</reference>
<dbReference type="Proteomes" id="UP000070720">
    <property type="component" value="Chromosome 3"/>
</dbReference>
<reference evidence="2" key="4">
    <citation type="submission" date="2017-01" db="UniProtKB">
        <authorList>
            <consortium name="EnsemblFungi"/>
        </authorList>
    </citation>
    <scope>IDENTIFICATION</scope>
    <source>
        <strain evidence="2">PH-1 / ATCC MYA-4620 / FGSC 9075 / NRRL 31084</strain>
    </source>
</reference>
<dbReference type="VEuPathDB" id="FungiDB:FGRAMPH1_01G17673"/>
<gene>
    <name evidence="1" type="ORF">FGRAMPH1_01T17673</name>
</gene>
<dbReference type="EnsemblFungi" id="CEF86601">
    <property type="protein sequence ID" value="CEF86601"/>
    <property type="gene ID" value="FGRRES_15293"/>
</dbReference>
<name>A0A098DXK7_GIBZE</name>
<dbReference type="InParanoid" id="A0A098DXK7"/>
<evidence type="ECO:0000313" key="2">
    <source>
        <dbReference type="EnsemblFungi" id="CEF86601"/>
    </source>
</evidence>
<keyword evidence="3" id="KW-1185">Reference proteome</keyword>